<name>A0ABX1IY69_STRGB</name>
<reference evidence="2 3" key="1">
    <citation type="submission" date="2020-04" db="EMBL/GenBank/DDBJ databases">
        <title>Genome sequence of Streptomyces galbus strain I339.</title>
        <authorList>
            <person name="Silva E.A.N."/>
            <person name="Merces M."/>
            <person name="Castelo Branco A.P.O.T."/>
            <person name="Vasconcelos P.C."/>
            <person name="Costa N.P."/>
            <person name="Marinho G.C.S."/>
            <person name="Oliveira C.J.B."/>
            <person name="Araujo D."/>
            <person name="Rodrigues Junior V.S."/>
            <person name="Almeida R."/>
            <person name="Silva Filho U.R."/>
            <person name="Andrade A.S.A."/>
            <person name="Cibulski S.P."/>
        </authorList>
    </citation>
    <scope>NUCLEOTIDE SEQUENCE [LARGE SCALE GENOMIC DNA]</scope>
    <source>
        <strain evidence="2 3">I339</strain>
    </source>
</reference>
<evidence type="ECO:0000313" key="2">
    <source>
        <dbReference type="EMBL" id="NKQ29201.1"/>
    </source>
</evidence>
<feature type="non-terminal residue" evidence="2">
    <location>
        <position position="163"/>
    </location>
</feature>
<proteinExistence type="predicted"/>
<dbReference type="Pfam" id="PF13676">
    <property type="entry name" value="TIR_2"/>
    <property type="match status" value="1"/>
</dbReference>
<dbReference type="RefSeq" id="WP_168376726.1">
    <property type="nucleotide sequence ID" value="NZ_JAAXMD010000655.1"/>
</dbReference>
<organism evidence="2 3">
    <name type="scientific">Streptomyces galbus</name>
    <dbReference type="NCBI Taxonomy" id="33898"/>
    <lineage>
        <taxon>Bacteria</taxon>
        <taxon>Bacillati</taxon>
        <taxon>Actinomycetota</taxon>
        <taxon>Actinomycetes</taxon>
        <taxon>Kitasatosporales</taxon>
        <taxon>Streptomycetaceae</taxon>
        <taxon>Streptomyces</taxon>
    </lineage>
</organism>
<sequence length="163" mass="18510">MSGTRRPVGSTGRGAARQTVTISFAGFNRAWAAWIGDRLERRGLRVVYLRWDSPAEVPLVNLLRDLSLAEGRILILVSEWYFQLGPRSHEEWNAALREVVAPDPSRCLLYTSDAADDLLCFDCVVCCSFLYDFFARLFRLAFLFCVLHHPPLTRYSLSSFSST</sequence>
<accession>A0ABX1IY69</accession>
<evidence type="ECO:0000313" key="3">
    <source>
        <dbReference type="Proteomes" id="UP000744032"/>
    </source>
</evidence>
<gene>
    <name evidence="2" type="ORF">HF200_34055</name>
</gene>
<dbReference type="InterPro" id="IPR000157">
    <property type="entry name" value="TIR_dom"/>
</dbReference>
<dbReference type="EMBL" id="JAAXMD010000655">
    <property type="protein sequence ID" value="NKQ29201.1"/>
    <property type="molecule type" value="Genomic_DNA"/>
</dbReference>
<keyword evidence="3" id="KW-1185">Reference proteome</keyword>
<protein>
    <submittedName>
        <fullName evidence="2">TIR domain-containing protein</fullName>
    </submittedName>
</protein>
<comment type="caution">
    <text evidence="2">The sequence shown here is derived from an EMBL/GenBank/DDBJ whole genome shotgun (WGS) entry which is preliminary data.</text>
</comment>
<evidence type="ECO:0000259" key="1">
    <source>
        <dbReference type="Pfam" id="PF13676"/>
    </source>
</evidence>
<feature type="domain" description="TIR" evidence="1">
    <location>
        <begin position="20"/>
        <end position="98"/>
    </location>
</feature>
<dbReference type="Proteomes" id="UP000744032">
    <property type="component" value="Unassembled WGS sequence"/>
</dbReference>